<protein>
    <recommendedName>
        <fullName evidence="13">G-protein coupled receptors family 1 profile domain-containing protein</fullName>
    </recommendedName>
</protein>
<reference evidence="14" key="1">
    <citation type="submission" date="2025-08" db="UniProtKB">
        <authorList>
            <consortium name="Ensembl"/>
        </authorList>
    </citation>
    <scope>IDENTIFICATION</scope>
</reference>
<dbReference type="PROSITE" id="PS50262">
    <property type="entry name" value="G_PROTEIN_RECEP_F1_2"/>
    <property type="match status" value="1"/>
</dbReference>
<dbReference type="InterPro" id="IPR050516">
    <property type="entry name" value="Olfactory_GPCR"/>
</dbReference>
<feature type="transmembrane region" description="Helical" evidence="12">
    <location>
        <begin position="241"/>
        <end position="259"/>
    </location>
</feature>
<feature type="transmembrane region" description="Helical" evidence="12">
    <location>
        <begin position="104"/>
        <end position="123"/>
    </location>
</feature>
<feature type="transmembrane region" description="Helical" evidence="12">
    <location>
        <begin position="28"/>
        <end position="54"/>
    </location>
</feature>
<evidence type="ECO:0000256" key="5">
    <source>
        <dbReference type="ARBA" id="ARBA00022725"/>
    </source>
</evidence>
<dbReference type="Gene3D" id="1.20.1070.10">
    <property type="entry name" value="Rhodopsin 7-helix transmembrane proteins"/>
    <property type="match status" value="1"/>
</dbReference>
<evidence type="ECO:0000313" key="14">
    <source>
        <dbReference type="Ensembl" id="ENSLLEP00000026343.1"/>
    </source>
</evidence>
<evidence type="ECO:0000256" key="12">
    <source>
        <dbReference type="SAM" id="Phobius"/>
    </source>
</evidence>
<dbReference type="InterPro" id="IPR017452">
    <property type="entry name" value="GPCR_Rhodpsn_7TM"/>
</dbReference>
<keyword evidence="10" id="KW-0325">Glycoprotein</keyword>
<evidence type="ECO:0000256" key="6">
    <source>
        <dbReference type="ARBA" id="ARBA00022989"/>
    </source>
</evidence>
<dbReference type="GO" id="GO:0005886">
    <property type="term" value="C:plasma membrane"/>
    <property type="evidence" value="ECO:0007669"/>
    <property type="project" value="UniProtKB-SubCell"/>
</dbReference>
<keyword evidence="15" id="KW-1185">Reference proteome</keyword>
<dbReference type="Proteomes" id="UP000694569">
    <property type="component" value="Unplaced"/>
</dbReference>
<proteinExistence type="predicted"/>
<keyword evidence="9" id="KW-0675">Receptor</keyword>
<feature type="transmembrane region" description="Helical" evidence="12">
    <location>
        <begin position="144"/>
        <end position="165"/>
    </location>
</feature>
<dbReference type="PANTHER" id="PTHR26452">
    <property type="entry name" value="OLFACTORY RECEPTOR"/>
    <property type="match status" value="1"/>
</dbReference>
<evidence type="ECO:0000256" key="2">
    <source>
        <dbReference type="ARBA" id="ARBA00022475"/>
    </source>
</evidence>
<sequence length="317" mass="35399">ASATPCLTTVTYFIIKGISDVPELQLPIFLLILLVYLFTLTLAGNMTILVLVCLDLRLHTPMYFFLGNLSILDICGSTITLHNILFMFLTGYDRISYSTCITQMYFFSCFTSNELLLLTAMGYDRYVAICNPLHYSVVMNRRTCVVLAAACSVVGFIEIIPYVVLLLNLTCYKSNIINHFFCDIMFIIKLSCSDTSALDMLFFTGGLLVLGVTPFLLTFVSYSFIIAAILRIRLSSGRQKAFYTCSSHLTVFILLYSSLFFQYVVPVCVGVSTLDFNKVFSLFNTAAVPILNPIIYSLRNKDVSAALKHPKSPGLDP</sequence>
<dbReference type="Ensembl" id="ENSLLET00000027353.1">
    <property type="protein sequence ID" value="ENSLLEP00000026343.1"/>
    <property type="gene ID" value="ENSLLEG00000016678.1"/>
</dbReference>
<dbReference type="PRINTS" id="PR00245">
    <property type="entry name" value="OLFACTORYR"/>
</dbReference>
<evidence type="ECO:0000256" key="10">
    <source>
        <dbReference type="ARBA" id="ARBA00023180"/>
    </source>
</evidence>
<keyword evidence="4 12" id="KW-0812">Transmembrane</keyword>
<feature type="transmembrane region" description="Helical" evidence="12">
    <location>
        <begin position="200"/>
        <end position="229"/>
    </location>
</feature>
<evidence type="ECO:0000256" key="3">
    <source>
        <dbReference type="ARBA" id="ARBA00022606"/>
    </source>
</evidence>
<dbReference type="CDD" id="cd13954">
    <property type="entry name" value="7tmA_OR"/>
    <property type="match status" value="1"/>
</dbReference>
<organism evidence="14 15">
    <name type="scientific">Leptobrachium leishanense</name>
    <name type="common">Leishan spiny toad</name>
    <dbReference type="NCBI Taxonomy" id="445787"/>
    <lineage>
        <taxon>Eukaryota</taxon>
        <taxon>Metazoa</taxon>
        <taxon>Chordata</taxon>
        <taxon>Craniata</taxon>
        <taxon>Vertebrata</taxon>
        <taxon>Euteleostomi</taxon>
        <taxon>Amphibia</taxon>
        <taxon>Batrachia</taxon>
        <taxon>Anura</taxon>
        <taxon>Pelobatoidea</taxon>
        <taxon>Megophryidae</taxon>
        <taxon>Leptobrachium</taxon>
    </lineage>
</organism>
<keyword evidence="5" id="KW-0552">Olfaction</keyword>
<dbReference type="PRINTS" id="PR00237">
    <property type="entry name" value="GPCRRHODOPSN"/>
</dbReference>
<dbReference type="SUPFAM" id="SSF81321">
    <property type="entry name" value="Family A G protein-coupled receptor-like"/>
    <property type="match status" value="1"/>
</dbReference>
<dbReference type="Pfam" id="PF13853">
    <property type="entry name" value="7tm_4"/>
    <property type="match status" value="1"/>
</dbReference>
<dbReference type="GO" id="GO:0004930">
    <property type="term" value="F:G protein-coupled receptor activity"/>
    <property type="evidence" value="ECO:0007669"/>
    <property type="project" value="UniProtKB-KW"/>
</dbReference>
<dbReference type="InterPro" id="IPR000725">
    <property type="entry name" value="Olfact_rcpt"/>
</dbReference>
<accession>A0A8C5PQ96</accession>
<evidence type="ECO:0000313" key="15">
    <source>
        <dbReference type="Proteomes" id="UP000694569"/>
    </source>
</evidence>
<evidence type="ECO:0000256" key="4">
    <source>
        <dbReference type="ARBA" id="ARBA00022692"/>
    </source>
</evidence>
<feature type="transmembrane region" description="Helical" evidence="12">
    <location>
        <begin position="66"/>
        <end position="92"/>
    </location>
</feature>
<dbReference type="GeneTree" id="ENSGT01140000282524"/>
<dbReference type="GO" id="GO:0004984">
    <property type="term" value="F:olfactory receptor activity"/>
    <property type="evidence" value="ECO:0007669"/>
    <property type="project" value="InterPro"/>
</dbReference>
<keyword evidence="7" id="KW-0297">G-protein coupled receptor</keyword>
<evidence type="ECO:0000256" key="9">
    <source>
        <dbReference type="ARBA" id="ARBA00023170"/>
    </source>
</evidence>
<reference evidence="14" key="2">
    <citation type="submission" date="2025-09" db="UniProtKB">
        <authorList>
            <consortium name="Ensembl"/>
        </authorList>
    </citation>
    <scope>IDENTIFICATION</scope>
</reference>
<keyword evidence="8 12" id="KW-0472">Membrane</keyword>
<evidence type="ECO:0000256" key="8">
    <source>
        <dbReference type="ARBA" id="ARBA00023136"/>
    </source>
</evidence>
<dbReference type="FunFam" id="1.20.1070.10:FF:000010">
    <property type="entry name" value="Olfactory receptor"/>
    <property type="match status" value="1"/>
</dbReference>
<evidence type="ECO:0000256" key="7">
    <source>
        <dbReference type="ARBA" id="ARBA00023040"/>
    </source>
</evidence>
<feature type="domain" description="G-protein coupled receptors family 1 profile" evidence="13">
    <location>
        <begin position="44"/>
        <end position="296"/>
    </location>
</feature>
<comment type="subcellular location">
    <subcellularLocation>
        <location evidence="1">Cell membrane</location>
        <topology evidence="1">Multi-pass membrane protein</topology>
    </subcellularLocation>
</comment>
<keyword evidence="2" id="KW-1003">Cell membrane</keyword>
<keyword evidence="3" id="KW-0716">Sensory transduction</keyword>
<keyword evidence="11" id="KW-0807">Transducer</keyword>
<evidence type="ECO:0000256" key="1">
    <source>
        <dbReference type="ARBA" id="ARBA00004651"/>
    </source>
</evidence>
<keyword evidence="6 12" id="KW-1133">Transmembrane helix</keyword>
<dbReference type="OrthoDB" id="5967130at2759"/>
<dbReference type="InterPro" id="IPR000276">
    <property type="entry name" value="GPCR_Rhodpsn"/>
</dbReference>
<evidence type="ECO:0000256" key="11">
    <source>
        <dbReference type="ARBA" id="ARBA00023224"/>
    </source>
</evidence>
<evidence type="ECO:0000259" key="13">
    <source>
        <dbReference type="PROSITE" id="PS50262"/>
    </source>
</evidence>
<feature type="transmembrane region" description="Helical" evidence="12">
    <location>
        <begin position="279"/>
        <end position="298"/>
    </location>
</feature>
<dbReference type="AlphaFoldDB" id="A0A8C5PQ96"/>
<name>A0A8C5PQ96_9ANUR</name>